<feature type="region of interest" description="Disordered" evidence="1">
    <location>
        <begin position="1"/>
        <end position="31"/>
    </location>
</feature>
<name>A0A6A6QI77_9PEZI</name>
<dbReference type="EMBL" id="MU004195">
    <property type="protein sequence ID" value="KAF2491680.1"/>
    <property type="molecule type" value="Genomic_DNA"/>
</dbReference>
<proteinExistence type="predicted"/>
<evidence type="ECO:0000313" key="3">
    <source>
        <dbReference type="Proteomes" id="UP000799750"/>
    </source>
</evidence>
<protein>
    <submittedName>
        <fullName evidence="2">Uncharacterized protein</fullName>
    </submittedName>
</protein>
<feature type="compositionally biased region" description="Polar residues" evidence="1">
    <location>
        <begin position="100"/>
        <end position="110"/>
    </location>
</feature>
<gene>
    <name evidence="2" type="ORF">BU16DRAFT_125485</name>
</gene>
<dbReference type="OrthoDB" id="10471045at2759"/>
<dbReference type="AlphaFoldDB" id="A0A6A6QI77"/>
<accession>A0A6A6QI77</accession>
<feature type="compositionally biased region" description="Basic residues" evidence="1">
    <location>
        <begin position="1"/>
        <end position="17"/>
    </location>
</feature>
<feature type="region of interest" description="Disordered" evidence="1">
    <location>
        <begin position="267"/>
        <end position="287"/>
    </location>
</feature>
<dbReference type="Proteomes" id="UP000799750">
    <property type="component" value="Unassembled WGS sequence"/>
</dbReference>
<feature type="region of interest" description="Disordered" evidence="1">
    <location>
        <begin position="78"/>
        <end position="140"/>
    </location>
</feature>
<reference evidence="2" key="1">
    <citation type="journal article" date="2020" name="Stud. Mycol.">
        <title>101 Dothideomycetes genomes: a test case for predicting lifestyles and emergence of pathogens.</title>
        <authorList>
            <person name="Haridas S."/>
            <person name="Albert R."/>
            <person name="Binder M."/>
            <person name="Bloem J."/>
            <person name="Labutti K."/>
            <person name="Salamov A."/>
            <person name="Andreopoulos B."/>
            <person name="Baker S."/>
            <person name="Barry K."/>
            <person name="Bills G."/>
            <person name="Bluhm B."/>
            <person name="Cannon C."/>
            <person name="Castanera R."/>
            <person name="Culley D."/>
            <person name="Daum C."/>
            <person name="Ezra D."/>
            <person name="Gonzalez J."/>
            <person name="Henrissat B."/>
            <person name="Kuo A."/>
            <person name="Liang C."/>
            <person name="Lipzen A."/>
            <person name="Lutzoni F."/>
            <person name="Magnuson J."/>
            <person name="Mondo S."/>
            <person name="Nolan M."/>
            <person name="Ohm R."/>
            <person name="Pangilinan J."/>
            <person name="Park H.-J."/>
            <person name="Ramirez L."/>
            <person name="Alfaro M."/>
            <person name="Sun H."/>
            <person name="Tritt A."/>
            <person name="Yoshinaga Y."/>
            <person name="Zwiers L.-H."/>
            <person name="Turgeon B."/>
            <person name="Goodwin S."/>
            <person name="Spatafora J."/>
            <person name="Crous P."/>
            <person name="Grigoriev I."/>
        </authorList>
    </citation>
    <scope>NUCLEOTIDE SEQUENCE</scope>
    <source>
        <strain evidence="2">CBS 269.34</strain>
    </source>
</reference>
<evidence type="ECO:0000313" key="2">
    <source>
        <dbReference type="EMBL" id="KAF2491680.1"/>
    </source>
</evidence>
<sequence length="417" mass="47310">MAKRKKGPKAPRRKKPKEAREETPWRPSDLMNLMDKGLEDLIGEEAFRHLYKAVTDLDADGDATVSISQWNSLIEMAESSVRSTSDPDMSPETLDGQDGYSGSKQPESSHSSPNTSEEETAAEEEPKATNSEIYHPTHDLEPKDWADYTGRILHNWSAEKSLAEVVLHIACSQGFEQATKNTKTSEFLKNCPKNLRGFLFIEGFYKTGEHLVGFILPNQEHPRAMDFRTAVAQAPVFVTPCTDLDLTLAKDPSQGWQHVTSIIQDATEEQDYDSDATEIDDNSGSDDDITDCYSANISEVLNGKHRAYYKLREGLPIYTLVQLRSNYSLFVNNELTTPNTRYRGRQPPPGPDEIWPSKPKRDRVGCIQREIDSSSGYKISPKGEENDRAHGWFSTALKWVEEEHRRNRRRGCEKRWL</sequence>
<evidence type="ECO:0000256" key="1">
    <source>
        <dbReference type="SAM" id="MobiDB-lite"/>
    </source>
</evidence>
<keyword evidence="3" id="KW-1185">Reference proteome</keyword>
<feature type="region of interest" description="Disordered" evidence="1">
    <location>
        <begin position="339"/>
        <end position="359"/>
    </location>
</feature>
<organism evidence="2 3">
    <name type="scientific">Lophium mytilinum</name>
    <dbReference type="NCBI Taxonomy" id="390894"/>
    <lineage>
        <taxon>Eukaryota</taxon>
        <taxon>Fungi</taxon>
        <taxon>Dikarya</taxon>
        <taxon>Ascomycota</taxon>
        <taxon>Pezizomycotina</taxon>
        <taxon>Dothideomycetes</taxon>
        <taxon>Pleosporomycetidae</taxon>
        <taxon>Mytilinidiales</taxon>
        <taxon>Mytilinidiaceae</taxon>
        <taxon>Lophium</taxon>
    </lineage>
</organism>